<evidence type="ECO:0000313" key="2">
    <source>
        <dbReference type="Proteomes" id="UP000887116"/>
    </source>
</evidence>
<comment type="caution">
    <text evidence="1">The sequence shown here is derived from an EMBL/GenBank/DDBJ whole genome shotgun (WGS) entry which is preliminary data.</text>
</comment>
<organism evidence="1 2">
    <name type="scientific">Trichonephila clavata</name>
    <name type="common">Joro spider</name>
    <name type="synonym">Nephila clavata</name>
    <dbReference type="NCBI Taxonomy" id="2740835"/>
    <lineage>
        <taxon>Eukaryota</taxon>
        <taxon>Metazoa</taxon>
        <taxon>Ecdysozoa</taxon>
        <taxon>Arthropoda</taxon>
        <taxon>Chelicerata</taxon>
        <taxon>Arachnida</taxon>
        <taxon>Araneae</taxon>
        <taxon>Araneomorphae</taxon>
        <taxon>Entelegynae</taxon>
        <taxon>Araneoidea</taxon>
        <taxon>Nephilidae</taxon>
        <taxon>Trichonephila</taxon>
    </lineage>
</organism>
<protein>
    <submittedName>
        <fullName evidence="1">Uncharacterized protein</fullName>
    </submittedName>
</protein>
<gene>
    <name evidence="1" type="ORF">TNCT_277911</name>
</gene>
<sequence length="78" mass="9183">MRHTFQKTHQELLKQISCSVDNEDSMFNSCDVCKEYPLDSNPSVNWRAWIFQNQRPKQILISKPFNEALDELHDSTAK</sequence>
<proteinExistence type="predicted"/>
<accession>A0A8X6FSC3</accession>
<dbReference type="EMBL" id="BMAO01033179">
    <property type="protein sequence ID" value="GFQ87563.1"/>
    <property type="molecule type" value="Genomic_DNA"/>
</dbReference>
<dbReference type="Proteomes" id="UP000887116">
    <property type="component" value="Unassembled WGS sequence"/>
</dbReference>
<evidence type="ECO:0000313" key="1">
    <source>
        <dbReference type="EMBL" id="GFQ87563.1"/>
    </source>
</evidence>
<name>A0A8X6FSC3_TRICU</name>
<dbReference type="AlphaFoldDB" id="A0A8X6FSC3"/>
<reference evidence="1" key="1">
    <citation type="submission" date="2020-07" db="EMBL/GenBank/DDBJ databases">
        <title>Multicomponent nature underlies the extraordinary mechanical properties of spider dragline silk.</title>
        <authorList>
            <person name="Kono N."/>
            <person name="Nakamura H."/>
            <person name="Mori M."/>
            <person name="Yoshida Y."/>
            <person name="Ohtoshi R."/>
            <person name="Malay A.D."/>
            <person name="Moran D.A.P."/>
            <person name="Tomita M."/>
            <person name="Numata K."/>
            <person name="Arakawa K."/>
        </authorList>
    </citation>
    <scope>NUCLEOTIDE SEQUENCE</scope>
</reference>
<keyword evidence="2" id="KW-1185">Reference proteome</keyword>